<feature type="compositionally biased region" description="Basic and acidic residues" evidence="1">
    <location>
        <begin position="100"/>
        <end position="112"/>
    </location>
</feature>
<sequence length="112" mass="12764">MHSPLRSPEVEAEVPAPPQRTNGAAGDGAYTRPRLGLQVRIRLRAREDIRGYLLSVPFCELTERQKGRVSTEIEGEIKKGKERKEGRKGEERKRRKISTRSKEGKGEKKIKK</sequence>
<organism evidence="2 3">
    <name type="scientific">Galerina marginata (strain CBS 339.88)</name>
    <dbReference type="NCBI Taxonomy" id="685588"/>
    <lineage>
        <taxon>Eukaryota</taxon>
        <taxon>Fungi</taxon>
        <taxon>Dikarya</taxon>
        <taxon>Basidiomycota</taxon>
        <taxon>Agaricomycotina</taxon>
        <taxon>Agaricomycetes</taxon>
        <taxon>Agaricomycetidae</taxon>
        <taxon>Agaricales</taxon>
        <taxon>Agaricineae</taxon>
        <taxon>Strophariaceae</taxon>
        <taxon>Galerina</taxon>
    </lineage>
</organism>
<evidence type="ECO:0000256" key="1">
    <source>
        <dbReference type="SAM" id="MobiDB-lite"/>
    </source>
</evidence>
<feature type="region of interest" description="Disordered" evidence="1">
    <location>
        <begin position="1"/>
        <end position="31"/>
    </location>
</feature>
<evidence type="ECO:0000313" key="3">
    <source>
        <dbReference type="Proteomes" id="UP000027222"/>
    </source>
</evidence>
<proteinExistence type="predicted"/>
<protein>
    <submittedName>
        <fullName evidence="2">Uncharacterized protein</fullName>
    </submittedName>
</protein>
<dbReference type="AlphaFoldDB" id="A0A067T971"/>
<feature type="compositionally biased region" description="Basic and acidic residues" evidence="1">
    <location>
        <begin position="64"/>
        <end position="92"/>
    </location>
</feature>
<evidence type="ECO:0000313" key="2">
    <source>
        <dbReference type="EMBL" id="KDR79760.1"/>
    </source>
</evidence>
<dbReference type="Proteomes" id="UP000027222">
    <property type="component" value="Unassembled WGS sequence"/>
</dbReference>
<reference evidence="3" key="1">
    <citation type="journal article" date="2014" name="Proc. Natl. Acad. Sci. U.S.A.">
        <title>Extensive sampling of basidiomycete genomes demonstrates inadequacy of the white-rot/brown-rot paradigm for wood decay fungi.</title>
        <authorList>
            <person name="Riley R."/>
            <person name="Salamov A.A."/>
            <person name="Brown D.W."/>
            <person name="Nagy L.G."/>
            <person name="Floudas D."/>
            <person name="Held B.W."/>
            <person name="Levasseur A."/>
            <person name="Lombard V."/>
            <person name="Morin E."/>
            <person name="Otillar R."/>
            <person name="Lindquist E.A."/>
            <person name="Sun H."/>
            <person name="LaButti K.M."/>
            <person name="Schmutz J."/>
            <person name="Jabbour D."/>
            <person name="Luo H."/>
            <person name="Baker S.E."/>
            <person name="Pisabarro A.G."/>
            <person name="Walton J.D."/>
            <person name="Blanchette R.A."/>
            <person name="Henrissat B."/>
            <person name="Martin F."/>
            <person name="Cullen D."/>
            <person name="Hibbett D.S."/>
            <person name="Grigoriev I.V."/>
        </authorList>
    </citation>
    <scope>NUCLEOTIDE SEQUENCE [LARGE SCALE GENOMIC DNA]</scope>
    <source>
        <strain evidence="3">CBS 339.88</strain>
    </source>
</reference>
<gene>
    <name evidence="2" type="ORF">GALMADRAFT_1163157</name>
</gene>
<keyword evidence="3" id="KW-1185">Reference proteome</keyword>
<dbReference type="HOGENOM" id="CLU_2146064_0_0_1"/>
<accession>A0A067T971</accession>
<name>A0A067T971_GALM3</name>
<dbReference type="EMBL" id="KL142372">
    <property type="protein sequence ID" value="KDR79760.1"/>
    <property type="molecule type" value="Genomic_DNA"/>
</dbReference>
<feature type="region of interest" description="Disordered" evidence="1">
    <location>
        <begin position="64"/>
        <end position="112"/>
    </location>
</feature>